<dbReference type="Proteomes" id="UP001603857">
    <property type="component" value="Unassembled WGS sequence"/>
</dbReference>
<protein>
    <submittedName>
        <fullName evidence="1">Uncharacterized protein</fullName>
    </submittedName>
</protein>
<dbReference type="AlphaFoldDB" id="A0ABD1L9A9"/>
<evidence type="ECO:0000313" key="2">
    <source>
        <dbReference type="Proteomes" id="UP001603857"/>
    </source>
</evidence>
<gene>
    <name evidence="1" type="ORF">Fmac_029073</name>
</gene>
<evidence type="ECO:0000313" key="1">
    <source>
        <dbReference type="EMBL" id="KAL2320104.1"/>
    </source>
</evidence>
<proteinExistence type="predicted"/>
<sequence>MEAILIQQECKEVLKGEVNMSLSLMPVEKNNMIDRARSVIILCLGDKTLREVANERIFVGISTRLESLYMAKSLAHKRV</sequence>
<comment type="caution">
    <text evidence="1">The sequence shown here is derived from an EMBL/GenBank/DDBJ whole genome shotgun (WGS) entry which is preliminary data.</text>
</comment>
<reference evidence="1 2" key="1">
    <citation type="submission" date="2024-08" db="EMBL/GenBank/DDBJ databases">
        <title>Insights into the chromosomal genome structure of Flemingia macrophylla.</title>
        <authorList>
            <person name="Ding Y."/>
            <person name="Zhao Y."/>
            <person name="Bi W."/>
            <person name="Wu M."/>
            <person name="Zhao G."/>
            <person name="Gong Y."/>
            <person name="Li W."/>
            <person name="Zhang P."/>
        </authorList>
    </citation>
    <scope>NUCLEOTIDE SEQUENCE [LARGE SCALE GENOMIC DNA]</scope>
    <source>
        <strain evidence="1">DYQJB</strain>
        <tissue evidence="1">Leaf</tissue>
    </source>
</reference>
<keyword evidence="2" id="KW-1185">Reference proteome</keyword>
<organism evidence="1 2">
    <name type="scientific">Flemingia macrophylla</name>
    <dbReference type="NCBI Taxonomy" id="520843"/>
    <lineage>
        <taxon>Eukaryota</taxon>
        <taxon>Viridiplantae</taxon>
        <taxon>Streptophyta</taxon>
        <taxon>Embryophyta</taxon>
        <taxon>Tracheophyta</taxon>
        <taxon>Spermatophyta</taxon>
        <taxon>Magnoliopsida</taxon>
        <taxon>eudicotyledons</taxon>
        <taxon>Gunneridae</taxon>
        <taxon>Pentapetalae</taxon>
        <taxon>rosids</taxon>
        <taxon>fabids</taxon>
        <taxon>Fabales</taxon>
        <taxon>Fabaceae</taxon>
        <taxon>Papilionoideae</taxon>
        <taxon>50 kb inversion clade</taxon>
        <taxon>NPAAA clade</taxon>
        <taxon>indigoferoid/millettioid clade</taxon>
        <taxon>Phaseoleae</taxon>
        <taxon>Flemingia</taxon>
    </lineage>
</organism>
<dbReference type="EMBL" id="JBGMDY010000010">
    <property type="protein sequence ID" value="KAL2320104.1"/>
    <property type="molecule type" value="Genomic_DNA"/>
</dbReference>
<name>A0ABD1L9A9_9FABA</name>
<accession>A0ABD1L9A9</accession>